<dbReference type="EMBL" id="HBGB01005320">
    <property type="protein sequence ID" value="CAD9048011.1"/>
    <property type="molecule type" value="Transcribed_RNA"/>
</dbReference>
<proteinExistence type="predicted"/>
<gene>
    <name evidence="2" type="ORF">VBRA1451_LOCUS3065</name>
</gene>
<accession>A0A7S1JLT0</accession>
<name>A0A7S1JLT0_9ALVE</name>
<evidence type="ECO:0000313" key="2">
    <source>
        <dbReference type="EMBL" id="CAD9048011.1"/>
    </source>
</evidence>
<protein>
    <submittedName>
        <fullName evidence="2">Uncharacterized protein</fullName>
    </submittedName>
</protein>
<sequence length="134" mass="15488">MYLSFGSVHTLVSRLEDMESDCSLLFPQGGDFSKLRKVEEDKRKTRAKVHALLTPIFTYQESWLLESKQKRKERLRGLVRDLVCVLSLRPLLSTADEQRLLRETTDKEWSLAKKLAQKRSAPQQKGKGKGRKTI</sequence>
<feature type="region of interest" description="Disordered" evidence="1">
    <location>
        <begin position="113"/>
        <end position="134"/>
    </location>
</feature>
<evidence type="ECO:0000256" key="1">
    <source>
        <dbReference type="SAM" id="MobiDB-lite"/>
    </source>
</evidence>
<reference evidence="2" key="1">
    <citation type="submission" date="2021-01" db="EMBL/GenBank/DDBJ databases">
        <authorList>
            <person name="Corre E."/>
            <person name="Pelletier E."/>
            <person name="Niang G."/>
            <person name="Scheremetjew M."/>
            <person name="Finn R."/>
            <person name="Kale V."/>
            <person name="Holt S."/>
            <person name="Cochrane G."/>
            <person name="Meng A."/>
            <person name="Brown T."/>
            <person name="Cohen L."/>
        </authorList>
    </citation>
    <scope>NUCLEOTIDE SEQUENCE</scope>
    <source>
        <strain evidence="2">CCMP3346</strain>
    </source>
</reference>
<organism evidence="2">
    <name type="scientific">Vitrella brassicaformis</name>
    <dbReference type="NCBI Taxonomy" id="1169539"/>
    <lineage>
        <taxon>Eukaryota</taxon>
        <taxon>Sar</taxon>
        <taxon>Alveolata</taxon>
        <taxon>Colpodellida</taxon>
        <taxon>Vitrellaceae</taxon>
        <taxon>Vitrella</taxon>
    </lineage>
</organism>
<dbReference type="AlphaFoldDB" id="A0A7S1JLT0"/>